<feature type="compositionally biased region" description="Polar residues" evidence="6">
    <location>
        <begin position="553"/>
        <end position="564"/>
    </location>
</feature>
<keyword evidence="4" id="KW-0804">Transcription</keyword>
<evidence type="ECO:0000256" key="3">
    <source>
        <dbReference type="ARBA" id="ARBA00023125"/>
    </source>
</evidence>
<evidence type="ECO:0000256" key="1">
    <source>
        <dbReference type="ARBA" id="ARBA00004123"/>
    </source>
</evidence>
<dbReference type="GO" id="GO:0000981">
    <property type="term" value="F:DNA-binding transcription factor activity, RNA polymerase II-specific"/>
    <property type="evidence" value="ECO:0007669"/>
    <property type="project" value="TreeGrafter"/>
</dbReference>
<evidence type="ECO:0008006" key="9">
    <source>
        <dbReference type="Google" id="ProtNLM"/>
    </source>
</evidence>
<evidence type="ECO:0000256" key="6">
    <source>
        <dbReference type="SAM" id="MobiDB-lite"/>
    </source>
</evidence>
<keyword evidence="5" id="KW-0539">Nucleus</keyword>
<feature type="region of interest" description="Disordered" evidence="6">
    <location>
        <begin position="553"/>
        <end position="580"/>
    </location>
</feature>
<protein>
    <recommendedName>
        <fullName evidence="9">Zn(2)-C6 fungal-type domain-containing protein</fullName>
    </recommendedName>
</protein>
<gene>
    <name evidence="7" type="ORF">EDB81DRAFT_861702</name>
</gene>
<evidence type="ECO:0000313" key="8">
    <source>
        <dbReference type="Proteomes" id="UP000738349"/>
    </source>
</evidence>
<feature type="region of interest" description="Disordered" evidence="6">
    <location>
        <begin position="668"/>
        <end position="701"/>
    </location>
</feature>
<feature type="region of interest" description="Disordered" evidence="6">
    <location>
        <begin position="43"/>
        <end position="64"/>
    </location>
</feature>
<dbReference type="EMBL" id="JAGMUV010000025">
    <property type="protein sequence ID" value="KAH7120639.1"/>
    <property type="molecule type" value="Genomic_DNA"/>
</dbReference>
<proteinExistence type="predicted"/>
<comment type="subcellular location">
    <subcellularLocation>
        <location evidence="1">Nucleus</location>
    </subcellularLocation>
</comment>
<comment type="caution">
    <text evidence="7">The sequence shown here is derived from an EMBL/GenBank/DDBJ whole genome shotgun (WGS) entry which is preliminary data.</text>
</comment>
<dbReference type="GO" id="GO:0000976">
    <property type="term" value="F:transcription cis-regulatory region binding"/>
    <property type="evidence" value="ECO:0007669"/>
    <property type="project" value="TreeGrafter"/>
</dbReference>
<evidence type="ECO:0000256" key="5">
    <source>
        <dbReference type="ARBA" id="ARBA00023242"/>
    </source>
</evidence>
<feature type="compositionally biased region" description="Basic residues" evidence="6">
    <location>
        <begin position="50"/>
        <end position="59"/>
    </location>
</feature>
<sequence length="713" mass="79504">MPQQTKQGTRVAGPVACENCAKAKSKCLPGPTDHLCQRKVCISQTPAPRREKKGKRKRLSRADKFERRLEELSARLDGHKCSNDAAAPSTPNEVDELAKGINCDDAVAGEKLPGSITYSDLIHTTVGATHGKTQPPAPFAPLENSGHEGPYRWILPRISAAETSESIQGPQEDALSVQRYRNDMQPLFPFVVVQPDLASPITSQMWPFLWRAVKLVASDRYQLRSTRLADSLLRDIAEAIVLRPRQDIDLIQGLLVLIAWYHWALDRHQINNLLSFARSLCDMFDFLHQTQDQLDDLSQDPDDSRIDLARAYCGWYYLSTVFFTIHQTPSAFSSSSLTIRNVCAMLASSNRKQFIDDLVVCLTRIQQFAQSILVTKTSRRLHGHANVPLIVITSGFRQHADKLRTSLPAQLMTGEHEKFVRAHLLMVEIMIHEIAISDCIVQSEVYHRHDMVDLVASLPDDTTDRAELLSACIESVQGFLTNYTIGSNNSQRASFLEFVATLHCYKLLSQLISLHGVFGWSLDVVRDKHNISTLLERATNVLKEKAGAYEQTFPTESAQNSGNPKGQIMPPSRQGRTKNQSLQNELGLTYQRLCCMLSTLDGGETGDIESVEVIQEDLQGNQDTGEMGRESESSGVATNVIDLRFQTEGYSDRITEETTRANVPSAIIRSESDPPWPMNPAASSTLPTETEENPLPTFGGTFPQITLWPRILP</sequence>
<evidence type="ECO:0000313" key="7">
    <source>
        <dbReference type="EMBL" id="KAH7120639.1"/>
    </source>
</evidence>
<accession>A0A9P9DK22</accession>
<dbReference type="PANTHER" id="PTHR31845">
    <property type="entry name" value="FINGER DOMAIN PROTEIN, PUTATIVE-RELATED"/>
    <property type="match status" value="1"/>
</dbReference>
<evidence type="ECO:0000256" key="4">
    <source>
        <dbReference type="ARBA" id="ARBA00023163"/>
    </source>
</evidence>
<keyword evidence="8" id="KW-1185">Reference proteome</keyword>
<reference evidence="7" key="1">
    <citation type="journal article" date="2021" name="Nat. Commun.">
        <title>Genetic determinants of endophytism in the Arabidopsis root mycobiome.</title>
        <authorList>
            <person name="Mesny F."/>
            <person name="Miyauchi S."/>
            <person name="Thiergart T."/>
            <person name="Pickel B."/>
            <person name="Atanasova L."/>
            <person name="Karlsson M."/>
            <person name="Huettel B."/>
            <person name="Barry K.W."/>
            <person name="Haridas S."/>
            <person name="Chen C."/>
            <person name="Bauer D."/>
            <person name="Andreopoulos W."/>
            <person name="Pangilinan J."/>
            <person name="LaButti K."/>
            <person name="Riley R."/>
            <person name="Lipzen A."/>
            <person name="Clum A."/>
            <person name="Drula E."/>
            <person name="Henrissat B."/>
            <person name="Kohler A."/>
            <person name="Grigoriev I.V."/>
            <person name="Martin F.M."/>
            <person name="Hacquard S."/>
        </authorList>
    </citation>
    <scope>NUCLEOTIDE SEQUENCE</scope>
    <source>
        <strain evidence="7">MPI-CAGE-AT-0147</strain>
    </source>
</reference>
<name>A0A9P9DK22_9HYPO</name>
<keyword evidence="3" id="KW-0238">DNA-binding</keyword>
<dbReference type="Proteomes" id="UP000738349">
    <property type="component" value="Unassembled WGS sequence"/>
</dbReference>
<dbReference type="PANTHER" id="PTHR31845:SF10">
    <property type="entry name" value="ZN(II)2CYS6 TRANSCRIPTION FACTOR (EUROFUNG)"/>
    <property type="match status" value="1"/>
</dbReference>
<dbReference type="OrthoDB" id="1600564at2759"/>
<dbReference type="AlphaFoldDB" id="A0A9P9DK22"/>
<dbReference type="CDD" id="cd12148">
    <property type="entry name" value="fungal_TF_MHR"/>
    <property type="match status" value="1"/>
</dbReference>
<organism evidence="7 8">
    <name type="scientific">Dactylonectria macrodidyma</name>
    <dbReference type="NCBI Taxonomy" id="307937"/>
    <lineage>
        <taxon>Eukaryota</taxon>
        <taxon>Fungi</taxon>
        <taxon>Dikarya</taxon>
        <taxon>Ascomycota</taxon>
        <taxon>Pezizomycotina</taxon>
        <taxon>Sordariomycetes</taxon>
        <taxon>Hypocreomycetidae</taxon>
        <taxon>Hypocreales</taxon>
        <taxon>Nectriaceae</taxon>
        <taxon>Dactylonectria</taxon>
    </lineage>
</organism>
<evidence type="ECO:0000256" key="2">
    <source>
        <dbReference type="ARBA" id="ARBA00023015"/>
    </source>
</evidence>
<dbReference type="GO" id="GO:0005634">
    <property type="term" value="C:nucleus"/>
    <property type="evidence" value="ECO:0007669"/>
    <property type="project" value="UniProtKB-SubCell"/>
</dbReference>
<keyword evidence="2" id="KW-0805">Transcription regulation</keyword>
<dbReference type="InterPro" id="IPR051089">
    <property type="entry name" value="prtT"/>
</dbReference>